<evidence type="ECO:0000256" key="1">
    <source>
        <dbReference type="SAM" id="MobiDB-lite"/>
    </source>
</evidence>
<evidence type="ECO:0000313" key="2">
    <source>
        <dbReference type="EMBL" id="KXZ44886.1"/>
    </source>
</evidence>
<protein>
    <submittedName>
        <fullName evidence="2">Uncharacterized protein</fullName>
    </submittedName>
</protein>
<evidence type="ECO:0000313" key="3">
    <source>
        <dbReference type="Proteomes" id="UP000075714"/>
    </source>
</evidence>
<reference evidence="3" key="1">
    <citation type="journal article" date="2016" name="Nat. Commun.">
        <title>The Gonium pectorale genome demonstrates co-option of cell cycle regulation during the evolution of multicellularity.</title>
        <authorList>
            <person name="Hanschen E.R."/>
            <person name="Marriage T.N."/>
            <person name="Ferris P.J."/>
            <person name="Hamaji T."/>
            <person name="Toyoda A."/>
            <person name="Fujiyama A."/>
            <person name="Neme R."/>
            <person name="Noguchi H."/>
            <person name="Minakuchi Y."/>
            <person name="Suzuki M."/>
            <person name="Kawai-Toyooka H."/>
            <person name="Smith D.R."/>
            <person name="Sparks H."/>
            <person name="Anderson J."/>
            <person name="Bakaric R."/>
            <person name="Luria V."/>
            <person name="Karger A."/>
            <person name="Kirschner M.W."/>
            <person name="Durand P.M."/>
            <person name="Michod R.E."/>
            <person name="Nozaki H."/>
            <person name="Olson B.J."/>
        </authorList>
    </citation>
    <scope>NUCLEOTIDE SEQUENCE [LARGE SCALE GENOMIC DNA]</scope>
    <source>
        <strain evidence="3">NIES-2863</strain>
    </source>
</reference>
<dbReference type="Proteomes" id="UP000075714">
    <property type="component" value="Unassembled WGS sequence"/>
</dbReference>
<name>A0A150G4S5_GONPE</name>
<proteinExistence type="predicted"/>
<dbReference type="EMBL" id="LSYV01000062">
    <property type="protein sequence ID" value="KXZ44886.1"/>
    <property type="molecule type" value="Genomic_DNA"/>
</dbReference>
<dbReference type="OrthoDB" id="6253837at2759"/>
<gene>
    <name evidence="2" type="ORF">GPECTOR_61g839</name>
</gene>
<keyword evidence="3" id="KW-1185">Reference proteome</keyword>
<dbReference type="AlphaFoldDB" id="A0A150G4S5"/>
<feature type="region of interest" description="Disordered" evidence="1">
    <location>
        <begin position="1"/>
        <end position="23"/>
    </location>
</feature>
<accession>A0A150G4S5</accession>
<organism evidence="2 3">
    <name type="scientific">Gonium pectorale</name>
    <name type="common">Green alga</name>
    <dbReference type="NCBI Taxonomy" id="33097"/>
    <lineage>
        <taxon>Eukaryota</taxon>
        <taxon>Viridiplantae</taxon>
        <taxon>Chlorophyta</taxon>
        <taxon>core chlorophytes</taxon>
        <taxon>Chlorophyceae</taxon>
        <taxon>CS clade</taxon>
        <taxon>Chlamydomonadales</taxon>
        <taxon>Volvocaceae</taxon>
        <taxon>Gonium</taxon>
    </lineage>
</organism>
<sequence length="72" mass="7566">MEHIFGRAPKGPAPPSRGAVAGVKADMERAKEGFDPKNPNGVGMAWTHNFLNQKVCALVPPVLSEGVAERGA</sequence>
<comment type="caution">
    <text evidence="2">The sequence shown here is derived from an EMBL/GenBank/DDBJ whole genome shotgun (WGS) entry which is preliminary data.</text>
</comment>